<proteinExistence type="predicted"/>
<dbReference type="Pfam" id="PF04738">
    <property type="entry name" value="Lant_dehydr_N"/>
    <property type="match status" value="1"/>
</dbReference>
<keyword evidence="3" id="KW-1185">Reference proteome</keyword>
<sequence length="798" mass="89117">MRTGVQVIDEYETVVTSGAAADVAGAAGRYARLHAPRPPSSSLQSGTFIPLPERFAVWSQGILRSAGFPIGGLLELGDAEYAAAVDRALQAGESPQAEVVARADERQAELLRRIARRGDFQEAMTWQNPDIVEPMIVKLARLGRDAPHNHRLRKRQRLVANYWARYCAKNETIGFFGPVNWFSLRTGGETLRMRPGKATVGHGELFLEPWAIDVLAATLAADPEVRPWVAPRRHPTVHVSGAHARTMAGPLTLSPAQARLMALVDGERPARAIAAEYGAAPGEVYAELEQLATMGLLLWDLEPPLIHNAERELRARLEAIGDVDARKQATDKLDRLERARDMLAGYRDVDDLISLHHSLEREFTALTGVDPMRRPGQTYGGRRLTYLECARDVELSFGPQVLESCAEPLALLLLSARWFMGEASRRVRAVFSDAFDTLGVDSAGLSDLVFASADKLFTPGDRPVDHLAREFVARWRAILGLDTTARQMSFTSDELREKVEEAFPGRVPDWGFAWTHSVDLLIAARGPEAFARGEFQPVVGELHVGYCPFETPVFAWSHPDQDELRAMLATVIPDDRVMLSPVKDFPRVAARIYPWVNNDRDWWLCVSPFPTRGTERLLPLCGLEVHRDGDRLVTGLSGGDTWFDIADVHGTWLMYEFMDVFKQIVRGYDHTPRVVVDTTVVFRETWSFRVVDLDWISVRSDPEHFRAARRWRRDRELPEIVFASVSSESKPVYVDFRSEVQVASLARVLRAAAESGGDASVTFTEMLPGPEQSWLADAAGEHYTAELRLLFVDRETDG</sequence>
<feature type="domain" description="Lantibiotic dehydratase N-terminal" evidence="1">
    <location>
        <begin position="119"/>
        <end position="437"/>
    </location>
</feature>
<dbReference type="RefSeq" id="WP_387411807.1">
    <property type="nucleotide sequence ID" value="NZ_JBIASD010000009.1"/>
</dbReference>
<dbReference type="Proteomes" id="UP001602013">
    <property type="component" value="Unassembled WGS sequence"/>
</dbReference>
<evidence type="ECO:0000313" key="2">
    <source>
        <dbReference type="EMBL" id="MFF3667018.1"/>
    </source>
</evidence>
<dbReference type="EMBL" id="JBIASD010000009">
    <property type="protein sequence ID" value="MFF3667018.1"/>
    <property type="molecule type" value="Genomic_DNA"/>
</dbReference>
<evidence type="ECO:0000259" key="1">
    <source>
        <dbReference type="Pfam" id="PF04738"/>
    </source>
</evidence>
<gene>
    <name evidence="2" type="ORF">ACFYXI_15575</name>
</gene>
<reference evidence="2 3" key="1">
    <citation type="submission" date="2024-10" db="EMBL/GenBank/DDBJ databases">
        <title>The Natural Products Discovery Center: Release of the First 8490 Sequenced Strains for Exploring Actinobacteria Biosynthetic Diversity.</title>
        <authorList>
            <person name="Kalkreuter E."/>
            <person name="Kautsar S.A."/>
            <person name="Yang D."/>
            <person name="Bader C.D."/>
            <person name="Teijaro C.N."/>
            <person name="Fluegel L."/>
            <person name="Davis C.M."/>
            <person name="Simpson J.R."/>
            <person name="Lauterbach L."/>
            <person name="Steele A.D."/>
            <person name="Gui C."/>
            <person name="Meng S."/>
            <person name="Li G."/>
            <person name="Viehrig K."/>
            <person name="Ye F."/>
            <person name="Su P."/>
            <person name="Kiefer A.F."/>
            <person name="Nichols A."/>
            <person name="Cepeda A.J."/>
            <person name="Yan W."/>
            <person name="Fan B."/>
            <person name="Jiang Y."/>
            <person name="Adhikari A."/>
            <person name="Zheng C.-J."/>
            <person name="Schuster L."/>
            <person name="Cowan T.M."/>
            <person name="Smanski M.J."/>
            <person name="Chevrette M.G."/>
            <person name="De Carvalho L.P.S."/>
            <person name="Shen B."/>
        </authorList>
    </citation>
    <scope>NUCLEOTIDE SEQUENCE [LARGE SCALE GENOMIC DNA]</scope>
    <source>
        <strain evidence="2 3">NPDC002173</strain>
    </source>
</reference>
<comment type="caution">
    <text evidence="2">The sequence shown here is derived from an EMBL/GenBank/DDBJ whole genome shotgun (WGS) entry which is preliminary data.</text>
</comment>
<protein>
    <submittedName>
        <fullName evidence="2">Lantibiotic dehydratase</fullName>
    </submittedName>
</protein>
<dbReference type="InterPro" id="IPR006827">
    <property type="entry name" value="Lant_deHydtase_N"/>
</dbReference>
<name>A0ABW6ST64_9ACTN</name>
<accession>A0ABW6ST64</accession>
<evidence type="ECO:0000313" key="3">
    <source>
        <dbReference type="Proteomes" id="UP001602013"/>
    </source>
</evidence>
<organism evidence="2 3">
    <name type="scientific">Microtetraspora malaysiensis</name>
    <dbReference type="NCBI Taxonomy" id="161358"/>
    <lineage>
        <taxon>Bacteria</taxon>
        <taxon>Bacillati</taxon>
        <taxon>Actinomycetota</taxon>
        <taxon>Actinomycetes</taxon>
        <taxon>Streptosporangiales</taxon>
        <taxon>Streptosporangiaceae</taxon>
        <taxon>Microtetraspora</taxon>
    </lineage>
</organism>